<evidence type="ECO:0000313" key="2">
    <source>
        <dbReference type="Proteomes" id="UP000823749"/>
    </source>
</evidence>
<comment type="caution">
    <text evidence="1">The sequence shown here is derived from an EMBL/GenBank/DDBJ whole genome shotgun (WGS) entry which is preliminary data.</text>
</comment>
<organism evidence="1 2">
    <name type="scientific">Rhododendron griersonianum</name>
    <dbReference type="NCBI Taxonomy" id="479676"/>
    <lineage>
        <taxon>Eukaryota</taxon>
        <taxon>Viridiplantae</taxon>
        <taxon>Streptophyta</taxon>
        <taxon>Embryophyta</taxon>
        <taxon>Tracheophyta</taxon>
        <taxon>Spermatophyta</taxon>
        <taxon>Magnoliopsida</taxon>
        <taxon>eudicotyledons</taxon>
        <taxon>Gunneridae</taxon>
        <taxon>Pentapetalae</taxon>
        <taxon>asterids</taxon>
        <taxon>Ericales</taxon>
        <taxon>Ericaceae</taxon>
        <taxon>Ericoideae</taxon>
        <taxon>Rhodoreae</taxon>
        <taxon>Rhododendron</taxon>
    </lineage>
</organism>
<keyword evidence="2" id="KW-1185">Reference proteome</keyword>
<reference evidence="1" key="1">
    <citation type="submission" date="2020-08" db="EMBL/GenBank/DDBJ databases">
        <title>Plant Genome Project.</title>
        <authorList>
            <person name="Zhang R.-G."/>
        </authorList>
    </citation>
    <scope>NUCLEOTIDE SEQUENCE</scope>
    <source>
        <strain evidence="1">WSP0</strain>
        <tissue evidence="1">Leaf</tissue>
    </source>
</reference>
<name>A0AAV6KY33_9ERIC</name>
<dbReference type="Proteomes" id="UP000823749">
    <property type="component" value="Chromosome 3"/>
</dbReference>
<proteinExistence type="predicted"/>
<dbReference type="EMBL" id="JACTNZ010000003">
    <property type="protein sequence ID" value="KAG5557360.1"/>
    <property type="molecule type" value="Genomic_DNA"/>
</dbReference>
<protein>
    <submittedName>
        <fullName evidence="1">Uncharacterized protein</fullName>
    </submittedName>
</protein>
<evidence type="ECO:0000313" key="1">
    <source>
        <dbReference type="EMBL" id="KAG5557360.1"/>
    </source>
</evidence>
<dbReference type="AlphaFoldDB" id="A0AAV6KY33"/>
<accession>A0AAV6KY33</accession>
<gene>
    <name evidence="1" type="ORF">RHGRI_007572</name>
</gene>
<sequence length="67" mass="7369">MDSIGCKYFVGGGAIKVICNHKCTQEDGYPRCDILRQRQSCSQVVNVCEGVKPIVGEDASRSYSRVN</sequence>